<protein>
    <submittedName>
        <fullName evidence="2">Uncharacterized protein</fullName>
    </submittedName>
</protein>
<evidence type="ECO:0000313" key="3">
    <source>
        <dbReference type="Proteomes" id="UP001176941"/>
    </source>
</evidence>
<evidence type="ECO:0000256" key="1">
    <source>
        <dbReference type="SAM" id="MobiDB-lite"/>
    </source>
</evidence>
<dbReference type="Proteomes" id="UP001176941">
    <property type="component" value="Chromosome 16"/>
</dbReference>
<feature type="compositionally biased region" description="Basic and acidic residues" evidence="1">
    <location>
        <begin position="1"/>
        <end position="17"/>
    </location>
</feature>
<proteinExistence type="predicted"/>
<gene>
    <name evidence="2" type="ORF">MRATA1EN1_LOCUS7262</name>
</gene>
<keyword evidence="3" id="KW-1185">Reference proteome</keyword>
<organism evidence="2 3">
    <name type="scientific">Rangifer tarandus platyrhynchus</name>
    <name type="common">Svalbard reindeer</name>
    <dbReference type="NCBI Taxonomy" id="3082113"/>
    <lineage>
        <taxon>Eukaryota</taxon>
        <taxon>Metazoa</taxon>
        <taxon>Chordata</taxon>
        <taxon>Craniata</taxon>
        <taxon>Vertebrata</taxon>
        <taxon>Euteleostomi</taxon>
        <taxon>Mammalia</taxon>
        <taxon>Eutheria</taxon>
        <taxon>Laurasiatheria</taxon>
        <taxon>Artiodactyla</taxon>
        <taxon>Ruminantia</taxon>
        <taxon>Pecora</taxon>
        <taxon>Cervidae</taxon>
        <taxon>Odocoileinae</taxon>
        <taxon>Rangifer</taxon>
    </lineage>
</organism>
<sequence length="253" mass="26411">MQETLEKNSRGSGREGPHPWGLAGGPAVKTPCCCCRAGWFCPWSRTQDPSVMRPKKGADHARVTLGTCSSRVPLAPEGRASEGRAGARGPPAPRLSPPLLRLRGPPGAGPPCLLAPSLTLLALVDLGLGTWLASQDHRPPDALPCDLRVSPGPTEVQVRVGMSISERHVGDSPCRRGPAGHPCPPHGRGRCPRGACELWGLSWFLVDECGWAPGSLLGGAGLTLHLSGSQDHCGARVPALGPPLVPGGERTPR</sequence>
<dbReference type="EMBL" id="OX459952">
    <property type="protein sequence ID" value="CAI9158300.1"/>
    <property type="molecule type" value="Genomic_DNA"/>
</dbReference>
<accession>A0ABN8YBB9</accession>
<feature type="compositionally biased region" description="Low complexity" evidence="1">
    <location>
        <begin position="75"/>
        <end position="89"/>
    </location>
</feature>
<evidence type="ECO:0000313" key="2">
    <source>
        <dbReference type="EMBL" id="CAI9158300.1"/>
    </source>
</evidence>
<name>A0ABN8YBB9_RANTA</name>
<feature type="region of interest" description="Disordered" evidence="1">
    <location>
        <begin position="69"/>
        <end position="94"/>
    </location>
</feature>
<feature type="region of interest" description="Disordered" evidence="1">
    <location>
        <begin position="1"/>
        <end position="22"/>
    </location>
</feature>
<reference evidence="2" key="1">
    <citation type="submission" date="2023-04" db="EMBL/GenBank/DDBJ databases">
        <authorList>
            <consortium name="ELIXIR-Norway"/>
        </authorList>
    </citation>
    <scope>NUCLEOTIDE SEQUENCE [LARGE SCALE GENOMIC DNA]</scope>
</reference>